<dbReference type="EMBL" id="MCFA01000149">
    <property type="protein sequence ID" value="ORY03234.1"/>
    <property type="molecule type" value="Genomic_DNA"/>
</dbReference>
<feature type="compositionally biased region" description="Basic residues" evidence="1">
    <location>
        <begin position="116"/>
        <end position="126"/>
    </location>
</feature>
<organism evidence="2 3">
    <name type="scientific">Clohesyomyces aquaticus</name>
    <dbReference type="NCBI Taxonomy" id="1231657"/>
    <lineage>
        <taxon>Eukaryota</taxon>
        <taxon>Fungi</taxon>
        <taxon>Dikarya</taxon>
        <taxon>Ascomycota</taxon>
        <taxon>Pezizomycotina</taxon>
        <taxon>Dothideomycetes</taxon>
        <taxon>Pleosporomycetidae</taxon>
        <taxon>Pleosporales</taxon>
        <taxon>Lindgomycetaceae</taxon>
        <taxon>Clohesyomyces</taxon>
    </lineage>
</organism>
<feature type="region of interest" description="Disordered" evidence="1">
    <location>
        <begin position="42"/>
        <end position="61"/>
    </location>
</feature>
<name>A0A1Y1YZE0_9PLEO</name>
<reference evidence="2 3" key="1">
    <citation type="submission" date="2016-07" db="EMBL/GenBank/DDBJ databases">
        <title>Pervasive Adenine N6-methylation of Active Genes in Fungi.</title>
        <authorList>
            <consortium name="DOE Joint Genome Institute"/>
            <person name="Mondo S.J."/>
            <person name="Dannebaum R.O."/>
            <person name="Kuo R.C."/>
            <person name="Labutti K."/>
            <person name="Haridas S."/>
            <person name="Kuo A."/>
            <person name="Salamov A."/>
            <person name="Ahrendt S.R."/>
            <person name="Lipzen A."/>
            <person name="Sullivan W."/>
            <person name="Andreopoulos W.B."/>
            <person name="Clum A."/>
            <person name="Lindquist E."/>
            <person name="Daum C."/>
            <person name="Ramamoorthy G.K."/>
            <person name="Gryganskyi A."/>
            <person name="Culley D."/>
            <person name="Magnuson J.K."/>
            <person name="James T.Y."/>
            <person name="O'Malley M.A."/>
            <person name="Stajich J.E."/>
            <person name="Spatafora J.W."/>
            <person name="Visel A."/>
            <person name="Grigoriev I.V."/>
        </authorList>
    </citation>
    <scope>NUCLEOTIDE SEQUENCE [LARGE SCALE GENOMIC DNA]</scope>
    <source>
        <strain evidence="2 3">CBS 115471</strain>
    </source>
</reference>
<comment type="caution">
    <text evidence="2">The sequence shown here is derived from an EMBL/GenBank/DDBJ whole genome shotgun (WGS) entry which is preliminary data.</text>
</comment>
<gene>
    <name evidence="2" type="ORF">BCR34DRAFT_73437</name>
</gene>
<sequence>MYPSIHTCSSPSSNTTLPCATPCIPHRLCPHLSQRTAKLVTSGFSPFPHPPKSVDRASNPQSSFQHLLPFLPPASPHTWVGRNGISATRQASLTTGGQSCICMHIRSPQGSTVVRPHPHLKPRKRIPNTNKQTSKQCQS</sequence>
<keyword evidence="3" id="KW-1185">Reference proteome</keyword>
<accession>A0A1Y1YZE0</accession>
<dbReference type="Proteomes" id="UP000193144">
    <property type="component" value="Unassembled WGS sequence"/>
</dbReference>
<feature type="region of interest" description="Disordered" evidence="1">
    <location>
        <begin position="111"/>
        <end position="139"/>
    </location>
</feature>
<evidence type="ECO:0000313" key="3">
    <source>
        <dbReference type="Proteomes" id="UP000193144"/>
    </source>
</evidence>
<dbReference type="AlphaFoldDB" id="A0A1Y1YZE0"/>
<protein>
    <submittedName>
        <fullName evidence="2">Uncharacterized protein</fullName>
    </submittedName>
</protein>
<feature type="compositionally biased region" description="Polar residues" evidence="1">
    <location>
        <begin position="127"/>
        <end position="139"/>
    </location>
</feature>
<evidence type="ECO:0000256" key="1">
    <source>
        <dbReference type="SAM" id="MobiDB-lite"/>
    </source>
</evidence>
<evidence type="ECO:0000313" key="2">
    <source>
        <dbReference type="EMBL" id="ORY03234.1"/>
    </source>
</evidence>
<proteinExistence type="predicted"/>